<dbReference type="EMBL" id="CACRYJ010000048">
    <property type="protein sequence ID" value="VZO38543.1"/>
    <property type="molecule type" value="Genomic_DNA"/>
</dbReference>
<comment type="caution">
    <text evidence="2">The sequence shown here is derived from an EMBL/GenBank/DDBJ whole genome shotgun (WGS) entry which is preliminary data.</text>
</comment>
<protein>
    <recommendedName>
        <fullName evidence="4">Zinc ribbon domain-containing protein</fullName>
    </recommendedName>
</protein>
<organism evidence="2 3">
    <name type="scientific">Occultella aeris</name>
    <dbReference type="NCBI Taxonomy" id="2761496"/>
    <lineage>
        <taxon>Bacteria</taxon>
        <taxon>Bacillati</taxon>
        <taxon>Actinomycetota</taxon>
        <taxon>Actinomycetes</taxon>
        <taxon>Micrococcales</taxon>
        <taxon>Ruaniaceae</taxon>
        <taxon>Occultella</taxon>
    </lineage>
</organism>
<gene>
    <name evidence="2" type="ORF">HALOF300_03304</name>
</gene>
<proteinExistence type="predicted"/>
<feature type="transmembrane region" description="Helical" evidence="1">
    <location>
        <begin position="203"/>
        <end position="222"/>
    </location>
</feature>
<evidence type="ECO:0000313" key="2">
    <source>
        <dbReference type="EMBL" id="VZO38543.1"/>
    </source>
</evidence>
<keyword evidence="1" id="KW-0812">Transmembrane</keyword>
<keyword evidence="3" id="KW-1185">Reference proteome</keyword>
<keyword evidence="1" id="KW-1133">Transmembrane helix</keyword>
<evidence type="ECO:0000256" key="1">
    <source>
        <dbReference type="SAM" id="Phobius"/>
    </source>
</evidence>
<feature type="transmembrane region" description="Helical" evidence="1">
    <location>
        <begin position="71"/>
        <end position="95"/>
    </location>
</feature>
<name>A0A7M4DMD3_9MICO</name>
<keyword evidence="1" id="KW-0472">Membrane</keyword>
<reference evidence="2 3" key="1">
    <citation type="submission" date="2019-11" db="EMBL/GenBank/DDBJ databases">
        <authorList>
            <person name="Criscuolo A."/>
        </authorList>
    </citation>
    <scope>NUCLEOTIDE SEQUENCE [LARGE SCALE GENOMIC DNA]</scope>
    <source>
        <strain evidence="2">CIP111667</strain>
    </source>
</reference>
<sequence>MSTHSEPAPAPDESVGYVCPHCDATHEHDHVDERAVVQARLTSLARFAWLRVGIGVLALAALLVLTPPTAALANVFAGLVAWALTTALGLLVASVRAARTGSRREGAFVLTAVLTGAALTPLAAFGVALVARAGTAGPDGSNALALGAATAVAVAAALGWYLGAAGSEVVGTISLRSLLLQESRAGEAARDVAVRTRASVHPVGELVWTVASALVFGLWVFACQFLPVLVIVLIPLHVAVLVLSRRLREA</sequence>
<dbReference type="Proteomes" id="UP000419743">
    <property type="component" value="Unassembled WGS sequence"/>
</dbReference>
<feature type="transmembrane region" description="Helical" evidence="1">
    <location>
        <begin position="143"/>
        <end position="162"/>
    </location>
</feature>
<feature type="transmembrane region" description="Helical" evidence="1">
    <location>
        <begin position="48"/>
        <end position="65"/>
    </location>
</feature>
<dbReference type="RefSeq" id="WP_156741992.1">
    <property type="nucleotide sequence ID" value="NZ_CACRYJ010000048.1"/>
</dbReference>
<dbReference type="AlphaFoldDB" id="A0A7M4DMD3"/>
<evidence type="ECO:0000313" key="3">
    <source>
        <dbReference type="Proteomes" id="UP000419743"/>
    </source>
</evidence>
<accession>A0A7M4DMD3</accession>
<feature type="transmembrane region" description="Helical" evidence="1">
    <location>
        <begin position="107"/>
        <end position="131"/>
    </location>
</feature>
<feature type="transmembrane region" description="Helical" evidence="1">
    <location>
        <begin position="228"/>
        <end position="244"/>
    </location>
</feature>
<evidence type="ECO:0008006" key="4">
    <source>
        <dbReference type="Google" id="ProtNLM"/>
    </source>
</evidence>